<dbReference type="Gene3D" id="1.20.1250.20">
    <property type="entry name" value="MFS general substrate transporter like domains"/>
    <property type="match status" value="2"/>
</dbReference>
<dbReference type="GO" id="GO:0022857">
    <property type="term" value="F:transmembrane transporter activity"/>
    <property type="evidence" value="ECO:0007669"/>
    <property type="project" value="InterPro"/>
</dbReference>
<dbReference type="AlphaFoldDB" id="A0A2A2KT61"/>
<dbReference type="InterPro" id="IPR036259">
    <property type="entry name" value="MFS_trans_sf"/>
</dbReference>
<feature type="transmembrane region" description="Helical" evidence="1">
    <location>
        <begin position="243"/>
        <end position="262"/>
    </location>
</feature>
<comment type="caution">
    <text evidence="2">The sequence shown here is derived from an EMBL/GenBank/DDBJ whole genome shotgun (WGS) entry which is preliminary data.</text>
</comment>
<proteinExistence type="predicted"/>
<dbReference type="PANTHER" id="PTHR45757:SF23">
    <property type="entry name" value="MAJOR FACILITATOR SUPERFAMILY (MFS) PROFILE DOMAIN-CONTAINING PROTEIN"/>
    <property type="match status" value="1"/>
</dbReference>
<feature type="transmembrane region" description="Helical" evidence="1">
    <location>
        <begin position="29"/>
        <end position="54"/>
    </location>
</feature>
<accession>A0A2A2KT61</accession>
<keyword evidence="1" id="KW-0472">Membrane</keyword>
<dbReference type="EMBL" id="LIAE01007762">
    <property type="protein sequence ID" value="PAV77132.1"/>
    <property type="molecule type" value="Genomic_DNA"/>
</dbReference>
<organism evidence="2 3">
    <name type="scientific">Diploscapter pachys</name>
    <dbReference type="NCBI Taxonomy" id="2018661"/>
    <lineage>
        <taxon>Eukaryota</taxon>
        <taxon>Metazoa</taxon>
        <taxon>Ecdysozoa</taxon>
        <taxon>Nematoda</taxon>
        <taxon>Chromadorea</taxon>
        <taxon>Rhabditida</taxon>
        <taxon>Rhabditina</taxon>
        <taxon>Rhabditomorpha</taxon>
        <taxon>Rhabditoidea</taxon>
        <taxon>Rhabditidae</taxon>
        <taxon>Diploscapter</taxon>
    </lineage>
</organism>
<dbReference type="Proteomes" id="UP000218231">
    <property type="component" value="Unassembled WGS sequence"/>
</dbReference>
<sequence length="342" mass="37884">MQQVADSVFPTQAAARAQYQQIFGTRTRFVMMFLVLLCLTSIWSNILTFNIAVICMGPEENGTAEHNEDSHIFTNNQRSIAISVVAAAALICNIPAVALVNKAREIWEKMGYTYFYIVRVFQGIAFAANFPVIGAFTASWAYFKQSGLFVAALVAYVQLSPAITMPVSGALCEAWRWPSIFYCHGAVTLFLFVFYGLFYRNNPSKHPFVGEKEWKKISSGKVTGVDKKALRKVPYMAILKTPVVWAVWIASIGNFTLVNLLFHYSPVYLSQVLGFGVHSTGFSAALPPLAQFILKILGGFISDKIHCIPEAHKFRMFNTIAFGGSIIFLVILVCIGISSPVD</sequence>
<reference evidence="2 3" key="1">
    <citation type="journal article" date="2017" name="Curr. Biol.">
        <title>Genome architecture and evolution of a unichromosomal asexual nematode.</title>
        <authorList>
            <person name="Fradin H."/>
            <person name="Zegar C."/>
            <person name="Gutwein M."/>
            <person name="Lucas J."/>
            <person name="Kovtun M."/>
            <person name="Corcoran D."/>
            <person name="Baugh L.R."/>
            <person name="Kiontke K."/>
            <person name="Gunsalus K."/>
            <person name="Fitch D.H."/>
            <person name="Piano F."/>
        </authorList>
    </citation>
    <scope>NUCLEOTIDE SEQUENCE [LARGE SCALE GENOMIC DNA]</scope>
    <source>
        <strain evidence="2">PF1309</strain>
    </source>
</reference>
<dbReference type="SUPFAM" id="SSF103473">
    <property type="entry name" value="MFS general substrate transporter"/>
    <property type="match status" value="1"/>
</dbReference>
<dbReference type="PANTHER" id="PTHR45757">
    <property type="entry name" value="PROTEIN CBG23364-RELATED"/>
    <property type="match status" value="1"/>
</dbReference>
<dbReference type="STRING" id="2018661.A0A2A2KT61"/>
<dbReference type="GO" id="GO:0016020">
    <property type="term" value="C:membrane"/>
    <property type="evidence" value="ECO:0007669"/>
    <property type="project" value="TreeGrafter"/>
</dbReference>
<gene>
    <name evidence="2" type="ORF">WR25_27019</name>
</gene>
<protein>
    <recommendedName>
        <fullName evidence="4">Major facilitator superfamily (MFS) profile domain-containing protein</fullName>
    </recommendedName>
</protein>
<name>A0A2A2KT61_9BILA</name>
<feature type="transmembrane region" description="Helical" evidence="1">
    <location>
        <begin position="179"/>
        <end position="198"/>
    </location>
</feature>
<keyword evidence="1" id="KW-0812">Transmembrane</keyword>
<evidence type="ECO:0000256" key="1">
    <source>
        <dbReference type="SAM" id="Phobius"/>
    </source>
</evidence>
<dbReference type="Pfam" id="PF07690">
    <property type="entry name" value="MFS_1"/>
    <property type="match status" value="1"/>
</dbReference>
<feature type="transmembrane region" description="Helical" evidence="1">
    <location>
        <begin position="120"/>
        <end position="142"/>
    </location>
</feature>
<feature type="transmembrane region" description="Helical" evidence="1">
    <location>
        <begin position="320"/>
        <end position="341"/>
    </location>
</feature>
<dbReference type="InterPro" id="IPR011701">
    <property type="entry name" value="MFS"/>
</dbReference>
<keyword evidence="1" id="KW-1133">Transmembrane helix</keyword>
<feature type="transmembrane region" description="Helical" evidence="1">
    <location>
        <begin position="80"/>
        <end position="100"/>
    </location>
</feature>
<feature type="transmembrane region" description="Helical" evidence="1">
    <location>
        <begin position="148"/>
        <end position="167"/>
    </location>
</feature>
<evidence type="ECO:0000313" key="2">
    <source>
        <dbReference type="EMBL" id="PAV77132.1"/>
    </source>
</evidence>
<dbReference type="OrthoDB" id="2985014at2759"/>
<evidence type="ECO:0008006" key="4">
    <source>
        <dbReference type="Google" id="ProtNLM"/>
    </source>
</evidence>
<keyword evidence="3" id="KW-1185">Reference proteome</keyword>
<evidence type="ECO:0000313" key="3">
    <source>
        <dbReference type="Proteomes" id="UP000218231"/>
    </source>
</evidence>